<dbReference type="GO" id="GO:0051287">
    <property type="term" value="F:NAD binding"/>
    <property type="evidence" value="ECO:0007669"/>
    <property type="project" value="InterPro"/>
</dbReference>
<dbReference type="GO" id="GO:0050897">
    <property type="term" value="F:cobalt ion binding"/>
    <property type="evidence" value="ECO:0007669"/>
    <property type="project" value="UniProtKB-UniRule"/>
</dbReference>
<dbReference type="InterPro" id="IPR037510">
    <property type="entry name" value="PdxA"/>
</dbReference>
<dbReference type="EC" id="1.1.1.262" evidence="7"/>
<protein>
    <recommendedName>
        <fullName evidence="7">4-hydroxythreonine-4-phosphate dehydrogenase</fullName>
        <ecNumber evidence="7">1.1.1.262</ecNumber>
    </recommendedName>
    <alternativeName>
        <fullName evidence="7">4-(phosphohydroxy)-L-threonine dehydrogenase</fullName>
    </alternativeName>
</protein>
<feature type="binding site" evidence="7">
    <location>
        <position position="281"/>
    </location>
    <ligand>
        <name>a divalent metal cation</name>
        <dbReference type="ChEBI" id="CHEBI:60240"/>
        <note>ligand shared between dimeric partners</note>
    </ligand>
</feature>
<dbReference type="Gene3D" id="3.40.718.10">
    <property type="entry name" value="Isopropylmalate Dehydrogenase"/>
    <property type="match status" value="1"/>
</dbReference>
<keyword evidence="7" id="KW-0862">Zinc</keyword>
<keyword evidence="7" id="KW-0170">Cobalt</keyword>
<comment type="catalytic activity">
    <reaction evidence="7">
        <text>4-(phosphooxy)-L-threonine + NAD(+) = 3-amino-2-oxopropyl phosphate + CO2 + NADH</text>
        <dbReference type="Rhea" id="RHEA:32275"/>
        <dbReference type="ChEBI" id="CHEBI:16526"/>
        <dbReference type="ChEBI" id="CHEBI:57279"/>
        <dbReference type="ChEBI" id="CHEBI:57540"/>
        <dbReference type="ChEBI" id="CHEBI:57945"/>
        <dbReference type="ChEBI" id="CHEBI:58452"/>
        <dbReference type="EC" id="1.1.1.262"/>
    </reaction>
</comment>
<dbReference type="EMBL" id="CP032331">
    <property type="protein sequence ID" value="QCO03964.1"/>
    <property type="molecule type" value="Genomic_DNA"/>
</dbReference>
<comment type="cofactor">
    <cofactor evidence="7">
        <name>Zn(2+)</name>
        <dbReference type="ChEBI" id="CHEBI:29105"/>
    </cofactor>
    <cofactor evidence="7">
        <name>Mg(2+)</name>
        <dbReference type="ChEBI" id="CHEBI:18420"/>
    </cofactor>
    <cofactor evidence="7">
        <name>Co(2+)</name>
        <dbReference type="ChEBI" id="CHEBI:48828"/>
    </cofactor>
    <text evidence="7">Binds 1 divalent metal cation per subunit. Can use ions such as Zn(2+), Mg(2+) or Co(2+).</text>
</comment>
<feature type="binding site" evidence="7">
    <location>
        <position position="181"/>
    </location>
    <ligand>
        <name>a divalent metal cation</name>
        <dbReference type="ChEBI" id="CHEBI:60240"/>
        <note>ligand shared between dimeric partners</note>
    </ligand>
</feature>
<dbReference type="SUPFAM" id="SSF53659">
    <property type="entry name" value="Isocitrate/Isopropylmalate dehydrogenase-like"/>
    <property type="match status" value="1"/>
</dbReference>
<reference evidence="8 9" key="1">
    <citation type="submission" date="2018-09" db="EMBL/GenBank/DDBJ databases">
        <title>Whole genome based analysis of evolution and adaptive divergence in Indian and Brazilian strains of Azospirillum brasilense.</title>
        <authorList>
            <person name="Singh C."/>
            <person name="Tripathi A.K."/>
        </authorList>
    </citation>
    <scope>NUCLEOTIDE SEQUENCE [LARGE SCALE GENOMIC DNA]</scope>
    <source>
        <strain evidence="8 9">MTCC4036</strain>
        <plasmid evidence="8 9">p1</plasmid>
    </source>
</reference>
<dbReference type="GO" id="GO:0042823">
    <property type="term" value="P:pyridoxal phosphate biosynthetic process"/>
    <property type="evidence" value="ECO:0007669"/>
    <property type="project" value="UniProtKB-UniRule"/>
</dbReference>
<keyword evidence="7" id="KW-0460">Magnesium</keyword>
<dbReference type="GO" id="GO:0050570">
    <property type="term" value="F:4-hydroxythreonine-4-phosphate dehydrogenase activity"/>
    <property type="evidence" value="ECO:0007669"/>
    <property type="project" value="UniProtKB-UniRule"/>
</dbReference>
<comment type="function">
    <text evidence="7">Catalyzes the NAD(P)-dependent oxidation of 4-(phosphooxy)-L-threonine (HTP) into 2-amino-3-oxo-4-(phosphooxy)butyric acid which spontaneously decarboxylates to form 3-amino-2-oxopropyl phosphate (AHAP).</text>
</comment>
<evidence type="ECO:0000256" key="4">
    <source>
        <dbReference type="ARBA" id="ARBA00023002"/>
    </source>
</evidence>
<comment type="pathway">
    <text evidence="7">Cofactor biosynthesis; pyridoxine 5'-phosphate biosynthesis; pyridoxine 5'-phosphate from D-erythrose 4-phosphate: step 4/5.</text>
</comment>
<dbReference type="UniPathway" id="UPA00244">
    <property type="reaction ID" value="UER00312"/>
</dbReference>
<dbReference type="NCBIfam" id="TIGR00557">
    <property type="entry name" value="pdxA"/>
    <property type="match status" value="1"/>
</dbReference>
<keyword evidence="8" id="KW-0614">Plasmid</keyword>
<feature type="binding site" evidence="7">
    <location>
        <position position="150"/>
    </location>
    <ligand>
        <name>substrate</name>
    </ligand>
</feature>
<evidence type="ECO:0000256" key="6">
    <source>
        <dbReference type="ARBA" id="ARBA00023096"/>
    </source>
</evidence>
<dbReference type="GO" id="GO:0008615">
    <property type="term" value="P:pyridoxine biosynthetic process"/>
    <property type="evidence" value="ECO:0007669"/>
    <property type="project" value="UniProtKB-UniRule"/>
</dbReference>
<evidence type="ECO:0000256" key="3">
    <source>
        <dbReference type="ARBA" id="ARBA00022857"/>
    </source>
</evidence>
<dbReference type="GO" id="GO:0000287">
    <property type="term" value="F:magnesium ion binding"/>
    <property type="evidence" value="ECO:0007669"/>
    <property type="project" value="UniProtKB-UniRule"/>
</dbReference>
<feature type="binding site" evidence="7">
    <location>
        <position position="298"/>
    </location>
    <ligand>
        <name>substrate</name>
    </ligand>
</feature>
<evidence type="ECO:0000313" key="8">
    <source>
        <dbReference type="EMBL" id="QCO03964.1"/>
    </source>
</evidence>
<evidence type="ECO:0000313" key="9">
    <source>
        <dbReference type="Proteomes" id="UP000298596"/>
    </source>
</evidence>
<sequence length="345" mass="35339">MTESGVRPPLALTMGEPAGIGGEIALKAWAEARAKAGAARADGAVPPFVLLDDPARLEALATRLGLPVPVKAVGSMAEGAALFGAALPVLPQPLAVPVTPGRPDPANGAAVIASIDRAVELVRRGEASAVVTNPIQKSALYAAGFRHPGHTEYLAHLAGLTEEPVMMLAAQDLRVVPVTIHVSVRDAVPLVTREAILHAGRVTAAALARDFGIARPRLAVAALNPHAGEGGAMGREEIDIIAPAVADLRAEGIDAVGPKPADTLFHAAARRGYDAALCMYHDQALIPLKTIDFDTGVNITLGLPFVRTSPDHGTALDIAGTGKAGASSLIAALTTAEAMAARRRA</sequence>
<evidence type="ECO:0000256" key="1">
    <source>
        <dbReference type="ARBA" id="ARBA00022490"/>
    </source>
</evidence>
<comment type="miscellaneous">
    <text evidence="7">The active site is located at the dimer interface.</text>
</comment>
<feature type="binding site" evidence="7">
    <location>
        <position position="289"/>
    </location>
    <ligand>
        <name>substrate</name>
    </ligand>
</feature>
<comment type="subcellular location">
    <subcellularLocation>
        <location evidence="7">Cytoplasm</location>
    </subcellularLocation>
</comment>
<organism evidence="8 9">
    <name type="scientific">Azospirillum brasilense</name>
    <dbReference type="NCBI Taxonomy" id="192"/>
    <lineage>
        <taxon>Bacteria</taxon>
        <taxon>Pseudomonadati</taxon>
        <taxon>Pseudomonadota</taxon>
        <taxon>Alphaproteobacteria</taxon>
        <taxon>Rhodospirillales</taxon>
        <taxon>Azospirillaceae</taxon>
        <taxon>Azospirillum</taxon>
    </lineage>
</organism>
<keyword evidence="3 7" id="KW-0521">NADP</keyword>
<dbReference type="HAMAP" id="MF_00536">
    <property type="entry name" value="PdxA"/>
    <property type="match status" value="1"/>
</dbReference>
<feature type="binding site" evidence="7">
    <location>
        <position position="151"/>
    </location>
    <ligand>
        <name>substrate</name>
    </ligand>
</feature>
<evidence type="ECO:0000256" key="7">
    <source>
        <dbReference type="HAMAP-Rule" id="MF_00536"/>
    </source>
</evidence>
<proteinExistence type="inferred from homology"/>
<comment type="similarity">
    <text evidence="7">Belongs to the PdxA family.</text>
</comment>
<accession>A0A4D8PZX0</accession>
<dbReference type="Pfam" id="PF04166">
    <property type="entry name" value="PdxA"/>
    <property type="match status" value="1"/>
</dbReference>
<dbReference type="Proteomes" id="UP000298596">
    <property type="component" value="Plasmid p1"/>
</dbReference>
<dbReference type="GO" id="GO:0008270">
    <property type="term" value="F:zinc ion binding"/>
    <property type="evidence" value="ECO:0007669"/>
    <property type="project" value="UniProtKB-UniRule"/>
</dbReference>
<name>A0A4D8PZX0_AZOBR</name>
<dbReference type="PANTHER" id="PTHR30004:SF6">
    <property type="entry name" value="D-THREONATE 4-PHOSPHATE DEHYDROGENASE"/>
    <property type="match status" value="1"/>
</dbReference>
<feature type="binding site" evidence="7">
    <location>
        <position position="226"/>
    </location>
    <ligand>
        <name>a divalent metal cation</name>
        <dbReference type="ChEBI" id="CHEBI:60240"/>
        <note>ligand shared between dimeric partners</note>
    </ligand>
</feature>
<dbReference type="NCBIfam" id="NF003699">
    <property type="entry name" value="PRK05312.1"/>
    <property type="match status" value="1"/>
</dbReference>
<comment type="subunit">
    <text evidence="7">Homodimer.</text>
</comment>
<keyword evidence="5 7" id="KW-0520">NAD</keyword>
<dbReference type="InterPro" id="IPR005255">
    <property type="entry name" value="PdxA_fam"/>
</dbReference>
<evidence type="ECO:0000256" key="5">
    <source>
        <dbReference type="ARBA" id="ARBA00023027"/>
    </source>
</evidence>
<keyword evidence="4 7" id="KW-0560">Oxidoreductase</keyword>
<dbReference type="PANTHER" id="PTHR30004">
    <property type="entry name" value="4-HYDROXYTHREONINE-4-PHOSPHATE DEHYDROGENASE"/>
    <property type="match status" value="1"/>
</dbReference>
<keyword evidence="6 7" id="KW-0664">Pyridoxine biosynthesis</keyword>
<feature type="binding site" evidence="7">
    <location>
        <position position="307"/>
    </location>
    <ligand>
        <name>substrate</name>
    </ligand>
</feature>
<gene>
    <name evidence="7 8" type="primary">pdxA</name>
    <name evidence="8" type="ORF">D3867_18420</name>
</gene>
<keyword evidence="1 7" id="KW-0963">Cytoplasm</keyword>
<dbReference type="AlphaFoldDB" id="A0A4D8PZX0"/>
<geneLocation type="plasmid" evidence="8">
    <name>p1</name>
</geneLocation>
<keyword evidence="2 7" id="KW-0479">Metal-binding</keyword>
<dbReference type="GO" id="GO:0005737">
    <property type="term" value="C:cytoplasm"/>
    <property type="evidence" value="ECO:0007669"/>
    <property type="project" value="UniProtKB-SubCell"/>
</dbReference>
<evidence type="ECO:0000256" key="2">
    <source>
        <dbReference type="ARBA" id="ARBA00022723"/>
    </source>
</evidence>